<dbReference type="Proteomes" id="UP000450000">
    <property type="component" value="Unassembled WGS sequence"/>
</dbReference>
<feature type="region of interest" description="Disordered" evidence="1">
    <location>
        <begin position="57"/>
        <end position="81"/>
    </location>
</feature>
<evidence type="ECO:0000313" key="4">
    <source>
        <dbReference type="Proteomes" id="UP000450000"/>
    </source>
</evidence>
<name>A0A6N7KMV6_9ACTN</name>
<proteinExistence type="predicted"/>
<evidence type="ECO:0000256" key="1">
    <source>
        <dbReference type="SAM" id="MobiDB-lite"/>
    </source>
</evidence>
<evidence type="ECO:0000256" key="2">
    <source>
        <dbReference type="SAM" id="SignalP"/>
    </source>
</evidence>
<feature type="chain" id="PRO_5038951107" evidence="2">
    <location>
        <begin position="22"/>
        <end position="81"/>
    </location>
</feature>
<protein>
    <submittedName>
        <fullName evidence="3">Uncharacterized protein</fullName>
    </submittedName>
</protein>
<dbReference type="EMBL" id="WBOF01000001">
    <property type="protein sequence ID" value="MQS11788.1"/>
    <property type="molecule type" value="Genomic_DNA"/>
</dbReference>
<accession>A0A6N7KMV6</accession>
<dbReference type="AlphaFoldDB" id="A0A6N7KMV6"/>
<keyword evidence="4" id="KW-1185">Reference proteome</keyword>
<sequence>MRGLHRAVLLRAAAAALTLGAAVGAHPEVGQALARAGAERAERDASACAEAARWDAAVRAAHPHHQRRADPPDPGRAHGCR</sequence>
<evidence type="ECO:0000313" key="3">
    <source>
        <dbReference type="EMBL" id="MQS11788.1"/>
    </source>
</evidence>
<feature type="signal peptide" evidence="2">
    <location>
        <begin position="1"/>
        <end position="21"/>
    </location>
</feature>
<keyword evidence="2" id="KW-0732">Signal</keyword>
<comment type="caution">
    <text evidence="3">The sequence shown here is derived from an EMBL/GenBank/DDBJ whole genome shotgun (WGS) entry which is preliminary data.</text>
</comment>
<dbReference type="RefSeq" id="WP_153460335.1">
    <property type="nucleotide sequence ID" value="NZ_WBOF01000001.1"/>
</dbReference>
<organism evidence="3 4">
    <name type="scientific">Streptomyces kaniharaensis</name>
    <dbReference type="NCBI Taxonomy" id="212423"/>
    <lineage>
        <taxon>Bacteria</taxon>
        <taxon>Bacillati</taxon>
        <taxon>Actinomycetota</taxon>
        <taxon>Actinomycetes</taxon>
        <taxon>Kitasatosporales</taxon>
        <taxon>Streptomycetaceae</taxon>
        <taxon>Streptomyces</taxon>
    </lineage>
</organism>
<gene>
    <name evidence="3" type="ORF">F7Q99_05660</name>
</gene>
<feature type="compositionally biased region" description="Basic and acidic residues" evidence="1">
    <location>
        <begin position="68"/>
        <end position="81"/>
    </location>
</feature>
<reference evidence="3 4" key="1">
    <citation type="submission" date="2019-09" db="EMBL/GenBank/DDBJ databases">
        <title>Genome Sequences of Streptomyces kaniharaensis ATCC 21070.</title>
        <authorList>
            <person name="Zhu W."/>
            <person name="De Crecy-Lagard V."/>
            <person name="Richards N.G."/>
        </authorList>
    </citation>
    <scope>NUCLEOTIDE SEQUENCE [LARGE SCALE GENOMIC DNA]</scope>
    <source>
        <strain evidence="3 4">SF-557</strain>
    </source>
</reference>